<accession>A0A162QAU5</accession>
<evidence type="ECO:0000256" key="1">
    <source>
        <dbReference type="SAM" id="MobiDB-lite"/>
    </source>
</evidence>
<proteinExistence type="predicted"/>
<gene>
    <name evidence="2" type="ORF">MUCCIDRAFT_166162</name>
</gene>
<name>A0A162QAU5_MUCCL</name>
<dbReference type="Proteomes" id="UP000077051">
    <property type="component" value="Unassembled WGS sequence"/>
</dbReference>
<dbReference type="EMBL" id="AMYB01000007">
    <property type="protein sequence ID" value="OAD00380.1"/>
    <property type="molecule type" value="Genomic_DNA"/>
</dbReference>
<keyword evidence="3" id="KW-1185">Reference proteome</keyword>
<dbReference type="VEuPathDB" id="FungiDB:MUCCIDRAFT_166162"/>
<feature type="region of interest" description="Disordered" evidence="1">
    <location>
        <begin position="1"/>
        <end position="33"/>
    </location>
</feature>
<organism evidence="2 3">
    <name type="scientific">Mucor lusitanicus CBS 277.49</name>
    <dbReference type="NCBI Taxonomy" id="747725"/>
    <lineage>
        <taxon>Eukaryota</taxon>
        <taxon>Fungi</taxon>
        <taxon>Fungi incertae sedis</taxon>
        <taxon>Mucoromycota</taxon>
        <taxon>Mucoromycotina</taxon>
        <taxon>Mucoromycetes</taxon>
        <taxon>Mucorales</taxon>
        <taxon>Mucorineae</taxon>
        <taxon>Mucoraceae</taxon>
        <taxon>Mucor</taxon>
    </lineage>
</organism>
<feature type="compositionally biased region" description="Low complexity" evidence="1">
    <location>
        <begin position="121"/>
        <end position="150"/>
    </location>
</feature>
<reference evidence="2 3" key="1">
    <citation type="submission" date="2015-06" db="EMBL/GenBank/DDBJ databases">
        <title>Expansion of signal transduction pathways in fungi by whole-genome duplication.</title>
        <authorList>
            <consortium name="DOE Joint Genome Institute"/>
            <person name="Corrochano L.M."/>
            <person name="Kuo A."/>
            <person name="Marcet-Houben M."/>
            <person name="Polaino S."/>
            <person name="Salamov A."/>
            <person name="Villalobos J.M."/>
            <person name="Alvarez M.I."/>
            <person name="Avalos J."/>
            <person name="Benito E.P."/>
            <person name="Benoit I."/>
            <person name="Burger G."/>
            <person name="Camino L.P."/>
            <person name="Canovas D."/>
            <person name="Cerda-Olmedo E."/>
            <person name="Cheng J.-F."/>
            <person name="Dominguez A."/>
            <person name="Elias M."/>
            <person name="Eslava A.P."/>
            <person name="Glaser F."/>
            <person name="Grimwood J."/>
            <person name="Gutierrez G."/>
            <person name="Heitman J."/>
            <person name="Henrissat B."/>
            <person name="Iturriaga E.A."/>
            <person name="Lang B.F."/>
            <person name="Lavin J.L."/>
            <person name="Lee S."/>
            <person name="Li W."/>
            <person name="Lindquist E."/>
            <person name="Lopez-Garcia S."/>
            <person name="Luque E.M."/>
            <person name="Marcos A.T."/>
            <person name="Martin J."/>
            <person name="Mccluskey K."/>
            <person name="Medina H.R."/>
            <person name="Miralles-Duran A."/>
            <person name="Miyazaki A."/>
            <person name="Munoz-Torres E."/>
            <person name="Oguiza J.A."/>
            <person name="Ohm R."/>
            <person name="Olmedo M."/>
            <person name="Orejas M."/>
            <person name="Ortiz-Castellanos L."/>
            <person name="Pisabarro A.G."/>
            <person name="Rodriguez-Romero J."/>
            <person name="Ruiz-Herrera J."/>
            <person name="Ruiz-Vazquez R."/>
            <person name="Sanz C."/>
            <person name="Schackwitz W."/>
            <person name="Schmutz J."/>
            <person name="Shahriari M."/>
            <person name="Shelest E."/>
            <person name="Silva-Franco F."/>
            <person name="Soanes D."/>
            <person name="Syed K."/>
            <person name="Tagua V.G."/>
            <person name="Talbot N.J."/>
            <person name="Thon M."/>
            <person name="De Vries R.P."/>
            <person name="Wiebenga A."/>
            <person name="Yadav J.S."/>
            <person name="Braun E.L."/>
            <person name="Baker S."/>
            <person name="Garre V."/>
            <person name="Horwitz B."/>
            <person name="Torres-Martinez S."/>
            <person name="Idnurm A."/>
            <person name="Herrera-Estrella A."/>
            <person name="Gabaldon T."/>
            <person name="Grigoriev I.V."/>
        </authorList>
    </citation>
    <scope>NUCLEOTIDE SEQUENCE [LARGE SCALE GENOMIC DNA]</scope>
    <source>
        <strain evidence="2 3">CBS 277.49</strain>
    </source>
</reference>
<feature type="region of interest" description="Disordered" evidence="1">
    <location>
        <begin position="100"/>
        <end position="159"/>
    </location>
</feature>
<evidence type="ECO:0000313" key="3">
    <source>
        <dbReference type="Proteomes" id="UP000077051"/>
    </source>
</evidence>
<protein>
    <submittedName>
        <fullName evidence="2">Uncharacterized protein</fullName>
    </submittedName>
</protein>
<comment type="caution">
    <text evidence="2">The sequence shown here is derived from an EMBL/GenBank/DDBJ whole genome shotgun (WGS) entry which is preliminary data.</text>
</comment>
<sequence>MCQHDSGEKCSCASADSGNRRRSVSDAGRQSSGRKMDYLLTSKKTAYEIGCGEYALVGVVNTTKSNAIPCVRSKANWDPIATGIIDKSLAYPSADKLNANSSPIGAASADGPSSSNVSTGAPRSSASVSRISSSSSTVLSSDPGSSDSTSTKILKLTPA</sequence>
<dbReference type="AlphaFoldDB" id="A0A162QAU5"/>
<evidence type="ECO:0000313" key="2">
    <source>
        <dbReference type="EMBL" id="OAD00380.1"/>
    </source>
</evidence>